<reference evidence="2" key="1">
    <citation type="submission" date="2014-11" db="EMBL/GenBank/DDBJ databases">
        <authorList>
            <person name="Amaro Gonzalez C."/>
        </authorList>
    </citation>
    <scope>NUCLEOTIDE SEQUENCE</scope>
</reference>
<dbReference type="GO" id="GO:0051117">
    <property type="term" value="F:ATPase binding"/>
    <property type="evidence" value="ECO:0007669"/>
    <property type="project" value="TreeGrafter"/>
</dbReference>
<organism evidence="2">
    <name type="scientific">Anguilla anguilla</name>
    <name type="common">European freshwater eel</name>
    <name type="synonym">Muraena anguilla</name>
    <dbReference type="NCBI Taxonomy" id="7936"/>
    <lineage>
        <taxon>Eukaryota</taxon>
        <taxon>Metazoa</taxon>
        <taxon>Chordata</taxon>
        <taxon>Craniata</taxon>
        <taxon>Vertebrata</taxon>
        <taxon>Euteleostomi</taxon>
        <taxon>Actinopterygii</taxon>
        <taxon>Neopterygii</taxon>
        <taxon>Teleostei</taxon>
        <taxon>Anguilliformes</taxon>
        <taxon>Anguillidae</taxon>
        <taxon>Anguilla</taxon>
    </lineage>
</organism>
<protein>
    <submittedName>
        <fullName evidence="2">Uncharacterized protein</fullName>
    </submittedName>
</protein>
<dbReference type="GO" id="GO:0016558">
    <property type="term" value="P:protein import into peroxisome matrix"/>
    <property type="evidence" value="ECO:0007669"/>
    <property type="project" value="TreeGrafter"/>
</dbReference>
<proteinExistence type="predicted"/>
<dbReference type="GO" id="GO:0005778">
    <property type="term" value="C:peroxisomal membrane"/>
    <property type="evidence" value="ECO:0007669"/>
    <property type="project" value="InterPro"/>
</dbReference>
<evidence type="ECO:0000313" key="2">
    <source>
        <dbReference type="EMBL" id="JAH94287.1"/>
    </source>
</evidence>
<name>A0A0E9WV77_ANGAN</name>
<dbReference type="EMBL" id="GBXM01014290">
    <property type="protein sequence ID" value="JAH94287.1"/>
    <property type="molecule type" value="Transcribed_RNA"/>
</dbReference>
<dbReference type="PANTHER" id="PTHR16262">
    <property type="entry name" value="PEROXISOME ASSEMBLY PROTEIN 26"/>
    <property type="match status" value="1"/>
</dbReference>
<dbReference type="AlphaFoldDB" id="A0A0E9WV77"/>
<reference evidence="2" key="2">
    <citation type="journal article" date="2015" name="Fish Shellfish Immunol.">
        <title>Early steps in the European eel (Anguilla anguilla)-Vibrio vulnificus interaction in the gills: Role of the RtxA13 toxin.</title>
        <authorList>
            <person name="Callol A."/>
            <person name="Pajuelo D."/>
            <person name="Ebbesson L."/>
            <person name="Teles M."/>
            <person name="MacKenzie S."/>
            <person name="Amaro C."/>
        </authorList>
    </citation>
    <scope>NUCLEOTIDE SEQUENCE</scope>
</reference>
<accession>A0A0E9WV77</accession>
<keyword evidence="1" id="KW-0472">Membrane</keyword>
<keyword evidence="1" id="KW-1133">Transmembrane helix</keyword>
<dbReference type="Pfam" id="PF07163">
    <property type="entry name" value="Pex26"/>
    <property type="match status" value="1"/>
</dbReference>
<evidence type="ECO:0000256" key="1">
    <source>
        <dbReference type="SAM" id="Phobius"/>
    </source>
</evidence>
<dbReference type="GO" id="GO:0044877">
    <property type="term" value="F:protein-containing complex binding"/>
    <property type="evidence" value="ECO:0007669"/>
    <property type="project" value="InterPro"/>
</dbReference>
<keyword evidence="1" id="KW-0812">Transmembrane</keyword>
<dbReference type="PANTHER" id="PTHR16262:SF2">
    <property type="entry name" value="PEROXISOME ASSEMBLY PROTEIN 26"/>
    <property type="match status" value="1"/>
</dbReference>
<feature type="transmembrane region" description="Helical" evidence="1">
    <location>
        <begin position="58"/>
        <end position="78"/>
    </location>
</feature>
<dbReference type="InterPro" id="IPR010797">
    <property type="entry name" value="Pex26"/>
</dbReference>
<dbReference type="GO" id="GO:0045046">
    <property type="term" value="P:protein import into peroxisome membrane"/>
    <property type="evidence" value="ECO:0007669"/>
    <property type="project" value="InterPro"/>
</dbReference>
<sequence>MNTAELINWELLHLQCGLFVWLSPAFLYLCVGVAGAASRRLEVLLRLVYRGLSVAKKGLWSLLFQRALLAAFLLYLILVRLDPALPPSFPWISRLLRILRQMWDTMFAPYYQASSMS</sequence>
<feature type="transmembrane region" description="Helical" evidence="1">
    <location>
        <begin position="12"/>
        <end position="37"/>
    </location>
</feature>